<name>A0A317V5Y2_ASPEC</name>
<dbReference type="EMBL" id="MSFU01000020">
    <property type="protein sequence ID" value="PWY68337.1"/>
    <property type="molecule type" value="Genomic_DNA"/>
</dbReference>
<accession>A0A317V5Y2</accession>
<keyword evidence="3" id="KW-1185">Reference proteome</keyword>
<dbReference type="Proteomes" id="UP000246171">
    <property type="component" value="Unassembled WGS sequence"/>
</dbReference>
<dbReference type="VEuPathDB" id="FungiDB:BO83DRAFT_400788"/>
<evidence type="ECO:0000256" key="1">
    <source>
        <dbReference type="SAM" id="MobiDB-lite"/>
    </source>
</evidence>
<reference evidence="2" key="1">
    <citation type="submission" date="2016-12" db="EMBL/GenBank/DDBJ databases">
        <title>The genomes of Aspergillus section Nigri reveals drivers in fungal speciation.</title>
        <authorList>
            <consortium name="DOE Joint Genome Institute"/>
            <person name="Vesth T.C."/>
            <person name="Nybo J."/>
            <person name="Theobald S."/>
            <person name="Brandl J."/>
            <person name="Frisvad J.C."/>
            <person name="Nielsen K.F."/>
            <person name="Lyhne E.K."/>
            <person name="Kogle M.E."/>
            <person name="Kuo A."/>
            <person name="Riley R."/>
            <person name="Clum A."/>
            <person name="Nolan M."/>
            <person name="Lipzen A."/>
            <person name="Salamov A."/>
            <person name="Henrissat B."/>
            <person name="Wiebenga A."/>
            <person name="De vries R.P."/>
            <person name="Grigoriev I.V."/>
            <person name="Mortensen U.H."/>
            <person name="Andersen M.R."/>
            <person name="Baker S.E."/>
        </authorList>
    </citation>
    <scope>NUCLEOTIDE SEQUENCE</scope>
    <source>
        <strain evidence="2">CBS 122712</strain>
    </source>
</reference>
<feature type="compositionally biased region" description="Low complexity" evidence="1">
    <location>
        <begin position="98"/>
        <end position="130"/>
    </location>
</feature>
<feature type="region of interest" description="Disordered" evidence="1">
    <location>
        <begin position="98"/>
        <end position="136"/>
    </location>
</feature>
<comment type="caution">
    <text evidence="2">The sequence shown here is derived from an EMBL/GenBank/DDBJ whole genome shotgun (WGS) entry which is preliminary data.</text>
</comment>
<dbReference type="AlphaFoldDB" id="A0A317V5Y2"/>
<feature type="compositionally biased region" description="Basic and acidic residues" evidence="1">
    <location>
        <begin position="1"/>
        <end position="10"/>
    </location>
</feature>
<dbReference type="GeneID" id="37055379"/>
<gene>
    <name evidence="2" type="ORF">BO83DRAFT_400788</name>
</gene>
<feature type="region of interest" description="Disordered" evidence="1">
    <location>
        <begin position="1"/>
        <end position="24"/>
    </location>
</feature>
<proteinExistence type="predicted"/>
<sequence>MPSIGIRRDSLLSPTPMITPPNKLTPPCTLARRGAIRRSLSRPITLYPTCLPTSNITRNDSISTCRKNRSARNHNVSKIHHSGASYFSDRSPFPNSSFPDTFSNTTTTTTTPSSDISSSYSDTSPSNITSPDVPSPDAPTDCTCCSILFDALDNGLGGTTSINKALETVRLYGGCDGLRQIIDPIEQLSLCKTCPMEEALRDFLYLVCNGVIRQYRHFYYALSEYYDTVDPRLRLGSRRERERHDYTFMLYVIQIARIIASVDRLNRILPEQSVYDADAWYALANQCEQLVDATGRLREQVVCDDGYELSYIY</sequence>
<organism evidence="2 3">
    <name type="scientific">Aspergillus eucalypticola (strain CBS 122712 / IBT 29274)</name>
    <dbReference type="NCBI Taxonomy" id="1448314"/>
    <lineage>
        <taxon>Eukaryota</taxon>
        <taxon>Fungi</taxon>
        <taxon>Dikarya</taxon>
        <taxon>Ascomycota</taxon>
        <taxon>Pezizomycotina</taxon>
        <taxon>Eurotiomycetes</taxon>
        <taxon>Eurotiomycetidae</taxon>
        <taxon>Eurotiales</taxon>
        <taxon>Aspergillaceae</taxon>
        <taxon>Aspergillus</taxon>
        <taxon>Aspergillus subgen. Circumdati</taxon>
    </lineage>
</organism>
<dbReference type="RefSeq" id="XP_025386017.1">
    <property type="nucleotide sequence ID" value="XM_025533417.1"/>
</dbReference>
<dbReference type="OrthoDB" id="4497351at2759"/>
<evidence type="ECO:0000313" key="3">
    <source>
        <dbReference type="Proteomes" id="UP000246171"/>
    </source>
</evidence>
<protein>
    <submittedName>
        <fullName evidence="2">Uncharacterized protein</fullName>
    </submittedName>
</protein>
<evidence type="ECO:0000313" key="2">
    <source>
        <dbReference type="EMBL" id="PWY68337.1"/>
    </source>
</evidence>